<name>A0A2M7Z766_9BACT</name>
<accession>A0A2M7Z766</accession>
<protein>
    <submittedName>
        <fullName evidence="2">Uncharacterized protein</fullName>
    </submittedName>
</protein>
<keyword evidence="1" id="KW-1133">Transmembrane helix</keyword>
<dbReference type="EMBL" id="PFVJ01000029">
    <property type="protein sequence ID" value="PJA90008.1"/>
    <property type="molecule type" value="Genomic_DNA"/>
</dbReference>
<organism evidence="2 3">
    <name type="scientific">Candidatus Magasanikbacteria bacterium CG_4_9_14_3_um_filter_32_9</name>
    <dbReference type="NCBI Taxonomy" id="1974644"/>
    <lineage>
        <taxon>Bacteria</taxon>
        <taxon>Candidatus Magasanikiibacteriota</taxon>
    </lineage>
</organism>
<feature type="transmembrane region" description="Helical" evidence="1">
    <location>
        <begin position="68"/>
        <end position="87"/>
    </location>
</feature>
<feature type="transmembrane region" description="Helical" evidence="1">
    <location>
        <begin position="36"/>
        <end position="56"/>
    </location>
</feature>
<dbReference type="Proteomes" id="UP000230843">
    <property type="component" value="Unassembled WGS sequence"/>
</dbReference>
<evidence type="ECO:0000256" key="1">
    <source>
        <dbReference type="SAM" id="Phobius"/>
    </source>
</evidence>
<keyword evidence="1" id="KW-0472">Membrane</keyword>
<evidence type="ECO:0000313" key="3">
    <source>
        <dbReference type="Proteomes" id="UP000230843"/>
    </source>
</evidence>
<dbReference type="AlphaFoldDB" id="A0A2M7Z766"/>
<gene>
    <name evidence="2" type="ORF">CO137_01245</name>
</gene>
<feature type="transmembrane region" description="Helical" evidence="1">
    <location>
        <begin position="6"/>
        <end position="24"/>
    </location>
</feature>
<reference evidence="3" key="1">
    <citation type="submission" date="2017-09" db="EMBL/GenBank/DDBJ databases">
        <title>Depth-based differentiation of microbial function through sediment-hosted aquifers and enrichment of novel symbionts in the deep terrestrial subsurface.</title>
        <authorList>
            <person name="Probst A.J."/>
            <person name="Ladd B."/>
            <person name="Jarett J.K."/>
            <person name="Geller-Mcgrath D.E."/>
            <person name="Sieber C.M.K."/>
            <person name="Emerson J.B."/>
            <person name="Anantharaman K."/>
            <person name="Thomas B.C."/>
            <person name="Malmstrom R."/>
            <person name="Stieglmeier M."/>
            <person name="Klingl A."/>
            <person name="Woyke T."/>
            <person name="Ryan C.M."/>
            <person name="Banfield J.F."/>
        </authorList>
    </citation>
    <scope>NUCLEOTIDE SEQUENCE [LARGE SCALE GENOMIC DNA]</scope>
</reference>
<dbReference type="PROSITE" id="PS51257">
    <property type="entry name" value="PROKAR_LIPOPROTEIN"/>
    <property type="match status" value="1"/>
</dbReference>
<proteinExistence type="predicted"/>
<keyword evidence="1" id="KW-0812">Transmembrane</keyword>
<comment type="caution">
    <text evidence="2">The sequence shown here is derived from an EMBL/GenBank/DDBJ whole genome shotgun (WGS) entry which is preliminary data.</text>
</comment>
<sequence>MKSSSSIVVFLSILLMTFLLFGCAHQPLPATPGAPGFLLGLLHGFIAPVTFIASLFTDYRIYQFPNTGLWYDFGFMIGISGFSGGIFKASRINNN</sequence>
<evidence type="ECO:0000313" key="2">
    <source>
        <dbReference type="EMBL" id="PJA90008.1"/>
    </source>
</evidence>